<feature type="non-terminal residue" evidence="1">
    <location>
        <position position="1"/>
    </location>
</feature>
<protein>
    <submittedName>
        <fullName evidence="1">Uncharacterized protein</fullName>
    </submittedName>
</protein>
<reference evidence="1" key="1">
    <citation type="submission" date="2015-12" db="EMBL/GenBank/DDBJ databases">
        <title>De novo transcriptome assembly of four potential Pierce s Disease insect vectors from Arizona vineyards.</title>
        <authorList>
            <person name="Tassone E.E."/>
        </authorList>
    </citation>
    <scope>NUCLEOTIDE SEQUENCE</scope>
</reference>
<dbReference type="AlphaFoldDB" id="A0A1B6CJA6"/>
<sequence length="100" mass="11385">VMMYACTAWWTNCSSSNRRKLEVIQNKALRSISRQPWFVSNKTIRNSLGVPSLGEFARNISKTFYKKAMVSDSALIRDLTLPPSGLDYRKHPIVILTDPP</sequence>
<dbReference type="EMBL" id="GEDC01023810">
    <property type="protein sequence ID" value="JAS13488.1"/>
    <property type="molecule type" value="Transcribed_RNA"/>
</dbReference>
<evidence type="ECO:0000313" key="1">
    <source>
        <dbReference type="EMBL" id="JAS13488.1"/>
    </source>
</evidence>
<name>A0A1B6CJA6_9HEMI</name>
<gene>
    <name evidence="1" type="ORF">g.39183</name>
</gene>
<organism evidence="1">
    <name type="scientific">Clastoptera arizonana</name>
    <name type="common">Arizona spittle bug</name>
    <dbReference type="NCBI Taxonomy" id="38151"/>
    <lineage>
        <taxon>Eukaryota</taxon>
        <taxon>Metazoa</taxon>
        <taxon>Ecdysozoa</taxon>
        <taxon>Arthropoda</taxon>
        <taxon>Hexapoda</taxon>
        <taxon>Insecta</taxon>
        <taxon>Pterygota</taxon>
        <taxon>Neoptera</taxon>
        <taxon>Paraneoptera</taxon>
        <taxon>Hemiptera</taxon>
        <taxon>Auchenorrhyncha</taxon>
        <taxon>Cercopoidea</taxon>
        <taxon>Clastopteridae</taxon>
        <taxon>Clastoptera</taxon>
    </lineage>
</organism>
<proteinExistence type="predicted"/>
<accession>A0A1B6CJA6</accession>